<dbReference type="RefSeq" id="WP_153816657.1">
    <property type="nucleotide sequence ID" value="NZ_DAVZYC010000022.1"/>
</dbReference>
<dbReference type="EMBL" id="WNBW01000011">
    <property type="protein sequence ID" value="MTU04771.1"/>
    <property type="molecule type" value="Genomic_DNA"/>
</dbReference>
<evidence type="ECO:0000313" key="3">
    <source>
        <dbReference type="Proteomes" id="UP000443070"/>
    </source>
</evidence>
<comment type="caution">
    <text evidence="1">The sequence shown here is derived from an EMBL/GenBank/DDBJ whole genome shotgun (WGS) entry which is preliminary data.</text>
</comment>
<name>A0A7X2XH54_9FIRM</name>
<evidence type="ECO:0000313" key="4">
    <source>
        <dbReference type="Proteomes" id="UP000484547"/>
    </source>
</evidence>
<gene>
    <name evidence="1" type="ORF">GMD11_10235</name>
    <name evidence="2" type="ORF">GMD18_10225</name>
</gene>
<organism evidence="1 4">
    <name type="scientific">Phascolarctobacterium faecium</name>
    <dbReference type="NCBI Taxonomy" id="33025"/>
    <lineage>
        <taxon>Bacteria</taxon>
        <taxon>Bacillati</taxon>
        <taxon>Bacillota</taxon>
        <taxon>Negativicutes</taxon>
        <taxon>Acidaminococcales</taxon>
        <taxon>Acidaminococcaceae</taxon>
        <taxon>Phascolarctobacterium</taxon>
    </lineage>
</organism>
<accession>A0A7X2XH54</accession>
<evidence type="ECO:0000313" key="1">
    <source>
        <dbReference type="EMBL" id="MTT76640.1"/>
    </source>
</evidence>
<reference evidence="3 4" key="1">
    <citation type="journal article" date="2019" name="Nat. Med.">
        <title>A library of human gut bacterial isolates paired with longitudinal multiomics data enables mechanistic microbiome research.</title>
        <authorList>
            <person name="Poyet M."/>
            <person name="Groussin M."/>
            <person name="Gibbons S.M."/>
            <person name="Avila-Pacheco J."/>
            <person name="Jiang X."/>
            <person name="Kearney S.M."/>
            <person name="Perrotta A.R."/>
            <person name="Berdy B."/>
            <person name="Zhao S."/>
            <person name="Lieberman T.D."/>
            <person name="Swanson P.K."/>
            <person name="Smith M."/>
            <person name="Roesemann S."/>
            <person name="Alexander J.E."/>
            <person name="Rich S.A."/>
            <person name="Livny J."/>
            <person name="Vlamakis H."/>
            <person name="Clish C."/>
            <person name="Bullock K."/>
            <person name="Deik A."/>
            <person name="Scott J."/>
            <person name="Pierce K.A."/>
            <person name="Xavier R.J."/>
            <person name="Alm E.J."/>
        </authorList>
    </citation>
    <scope>NUCLEOTIDE SEQUENCE [LARGE SCALE GENOMIC DNA]</scope>
    <source>
        <strain evidence="1 4">BIOML-A13</strain>
        <strain evidence="2 3">BIOML-A3</strain>
    </source>
</reference>
<dbReference type="EMBL" id="WNBM01000010">
    <property type="protein sequence ID" value="MTT76640.1"/>
    <property type="molecule type" value="Genomic_DNA"/>
</dbReference>
<keyword evidence="3" id="KW-1185">Reference proteome</keyword>
<dbReference type="Proteomes" id="UP000484547">
    <property type="component" value="Unassembled WGS sequence"/>
</dbReference>
<proteinExistence type="predicted"/>
<dbReference type="AlphaFoldDB" id="A0A7X2XH54"/>
<dbReference type="Proteomes" id="UP000443070">
    <property type="component" value="Unassembled WGS sequence"/>
</dbReference>
<evidence type="ECO:0000313" key="2">
    <source>
        <dbReference type="EMBL" id="MTU04771.1"/>
    </source>
</evidence>
<sequence length="52" mass="5495">MKALIKVAGTAVVMKESIKEQPCVWALTALSIATVVKLIYDIGYAMGQVAGL</sequence>
<protein>
    <submittedName>
        <fullName evidence="1">Uncharacterized protein</fullName>
    </submittedName>
</protein>